<dbReference type="Proteomes" id="UP000027341">
    <property type="component" value="Unassembled WGS sequence"/>
</dbReference>
<keyword evidence="8" id="KW-1185">Reference proteome</keyword>
<evidence type="ECO:0000256" key="6">
    <source>
        <dbReference type="SAM" id="Phobius"/>
    </source>
</evidence>
<reference evidence="7 8" key="1">
    <citation type="submission" date="2014-04" db="EMBL/GenBank/DDBJ databases">
        <title>Draft genome sequence of Hydrogenovibrio marinus MH-110, a model organism for aerobic H2 metabolism.</title>
        <authorList>
            <person name="Cha H.J."/>
            <person name="Jo B.H."/>
            <person name="Hwang B.H."/>
        </authorList>
    </citation>
    <scope>NUCLEOTIDE SEQUENCE [LARGE SCALE GENOMIC DNA]</scope>
    <source>
        <strain evidence="7 8">MH-110</strain>
    </source>
</reference>
<feature type="transmembrane region" description="Helical" evidence="6">
    <location>
        <begin position="207"/>
        <end position="231"/>
    </location>
</feature>
<evidence type="ECO:0000256" key="3">
    <source>
        <dbReference type="ARBA" id="ARBA00022692"/>
    </source>
</evidence>
<keyword evidence="3 6" id="KW-0812">Transmembrane</keyword>
<evidence type="ECO:0000256" key="5">
    <source>
        <dbReference type="ARBA" id="ARBA00023136"/>
    </source>
</evidence>
<dbReference type="InterPro" id="IPR017039">
    <property type="entry name" value="Virul_fac_BrkB"/>
</dbReference>
<evidence type="ECO:0000256" key="2">
    <source>
        <dbReference type="ARBA" id="ARBA00022475"/>
    </source>
</evidence>
<dbReference type="AlphaFoldDB" id="A0A066ZT48"/>
<dbReference type="PANTHER" id="PTHR30213">
    <property type="entry name" value="INNER MEMBRANE PROTEIN YHJD"/>
    <property type="match status" value="1"/>
</dbReference>
<feature type="transmembrane region" description="Helical" evidence="6">
    <location>
        <begin position="147"/>
        <end position="167"/>
    </location>
</feature>
<feature type="transmembrane region" description="Helical" evidence="6">
    <location>
        <begin position="108"/>
        <end position="135"/>
    </location>
</feature>
<organism evidence="7 8">
    <name type="scientific">Hydrogenovibrio marinus</name>
    <dbReference type="NCBI Taxonomy" id="28885"/>
    <lineage>
        <taxon>Bacteria</taxon>
        <taxon>Pseudomonadati</taxon>
        <taxon>Pseudomonadota</taxon>
        <taxon>Gammaproteobacteria</taxon>
        <taxon>Thiotrichales</taxon>
        <taxon>Piscirickettsiaceae</taxon>
        <taxon>Hydrogenovibrio</taxon>
    </lineage>
</organism>
<feature type="transmembrane region" description="Helical" evidence="6">
    <location>
        <begin position="173"/>
        <end position="195"/>
    </location>
</feature>
<evidence type="ECO:0000256" key="4">
    <source>
        <dbReference type="ARBA" id="ARBA00022989"/>
    </source>
</evidence>
<dbReference type="PANTHER" id="PTHR30213:SF0">
    <property type="entry name" value="UPF0761 MEMBRANE PROTEIN YIHY"/>
    <property type="match status" value="1"/>
</dbReference>
<proteinExistence type="predicted"/>
<evidence type="ECO:0000256" key="1">
    <source>
        <dbReference type="ARBA" id="ARBA00004651"/>
    </source>
</evidence>
<dbReference type="NCBIfam" id="TIGR00765">
    <property type="entry name" value="yihY_not_rbn"/>
    <property type="match status" value="1"/>
</dbReference>
<accession>A0A066ZT48</accession>
<protein>
    <submittedName>
        <fullName evidence="7">Uncharacterized protein</fullName>
    </submittedName>
</protein>
<evidence type="ECO:0000313" key="7">
    <source>
        <dbReference type="EMBL" id="KDN96652.1"/>
    </source>
</evidence>
<comment type="subcellular location">
    <subcellularLocation>
        <location evidence="1">Cell membrane</location>
        <topology evidence="1">Multi-pass membrane protein</topology>
    </subcellularLocation>
</comment>
<comment type="caution">
    <text evidence="7">The sequence shown here is derived from an EMBL/GenBank/DDBJ whole genome shotgun (WGS) entry which is preliminary data.</text>
</comment>
<sequence length="256" mass="28913">MDAVTVLSYTSLVGIVPFLGVIISVLSVTDYFKNRSADIINQLLAHLLPSSSPMVEQYLLEFSSHASHLKGVGILFIFITFLLMLWSIDNKINAMWDKNTQRKLWISLLSYLSIALVGPLLLVMSFTMTSVLPALGGISPQIANSVWLFNLPLLMNVLGFWFLFHYVPVAKVAWQASFIGALIVSFLLEVLKQAFVFYVQWFPSYDLIYGAFAAVPLFLLWMYVVWMVVILGASTVYELNLAQRALLKEKFERNPT</sequence>
<keyword evidence="5 6" id="KW-0472">Membrane</keyword>
<feature type="transmembrane region" description="Helical" evidence="6">
    <location>
        <begin position="69"/>
        <end position="88"/>
    </location>
</feature>
<dbReference type="GO" id="GO:0005886">
    <property type="term" value="C:plasma membrane"/>
    <property type="evidence" value="ECO:0007669"/>
    <property type="project" value="UniProtKB-SubCell"/>
</dbReference>
<name>A0A066ZT48_HYDMR</name>
<evidence type="ECO:0000313" key="8">
    <source>
        <dbReference type="Proteomes" id="UP000027341"/>
    </source>
</evidence>
<dbReference type="STRING" id="28885.EI16_10400"/>
<feature type="transmembrane region" description="Helical" evidence="6">
    <location>
        <begin position="6"/>
        <end position="26"/>
    </location>
</feature>
<dbReference type="PIRSF" id="PIRSF035875">
    <property type="entry name" value="RNase_BN"/>
    <property type="match status" value="1"/>
</dbReference>
<dbReference type="Pfam" id="PF03631">
    <property type="entry name" value="Virul_fac_BrkB"/>
    <property type="match status" value="1"/>
</dbReference>
<dbReference type="EMBL" id="JMIU01000001">
    <property type="protein sequence ID" value="KDN96652.1"/>
    <property type="molecule type" value="Genomic_DNA"/>
</dbReference>
<keyword evidence="4 6" id="KW-1133">Transmembrane helix</keyword>
<gene>
    <name evidence="7" type="ORF">EI16_10400</name>
</gene>
<keyword evidence="2" id="KW-1003">Cell membrane</keyword>